<reference evidence="3 4" key="1">
    <citation type="submission" date="2018-01" db="EMBL/GenBank/DDBJ databases">
        <title>Genome Sequencing and Assembly of Anaerobacter polyendosporus strain CT4.</title>
        <authorList>
            <person name="Tachaapaikoon C."/>
            <person name="Sutheeworapong S."/>
            <person name="Jenjaroenpun P."/>
            <person name="Wongsurawat T."/>
            <person name="Nookeaw I."/>
            <person name="Cheawchanlertfa P."/>
            <person name="Kosugi A."/>
            <person name="Cheevadhanarak S."/>
            <person name="Ratanakhanokchai K."/>
        </authorList>
    </citation>
    <scope>NUCLEOTIDE SEQUENCE [LARGE SCALE GENOMIC DNA]</scope>
    <source>
        <strain evidence="3 4">CT4</strain>
    </source>
</reference>
<dbReference type="GO" id="GO:0016747">
    <property type="term" value="F:acyltransferase activity, transferring groups other than amino-acyl groups"/>
    <property type="evidence" value="ECO:0007669"/>
    <property type="project" value="InterPro"/>
</dbReference>
<dbReference type="PROSITE" id="PS50003">
    <property type="entry name" value="PH_DOMAIN"/>
    <property type="match status" value="1"/>
</dbReference>
<dbReference type="Proteomes" id="UP000286268">
    <property type="component" value="Chromosome"/>
</dbReference>
<evidence type="ECO:0000313" key="4">
    <source>
        <dbReference type="Proteomes" id="UP000286268"/>
    </source>
</evidence>
<feature type="domain" description="N-acetyltransferase" evidence="2">
    <location>
        <begin position="3"/>
        <end position="152"/>
    </location>
</feature>
<sequence>MKFDFRIPQKKDSLDIATWKYDDIYSFYSNDKTEEKREWALNIHTEEDAYVIYNEDNALIGHCSFDNEDGEMILGLQMKPEFTGQRMGRQFVEAILTFGKNKYNYDHISLYVAKFNKRAIKVYQELGFKTIDEFTWDIYDEDVEFIVMEKQY</sequence>
<dbReference type="RefSeq" id="WP_128213656.1">
    <property type="nucleotide sequence ID" value="NZ_CP025746.1"/>
</dbReference>
<dbReference type="PANTHER" id="PTHR43415">
    <property type="entry name" value="SPERMIDINE N(1)-ACETYLTRANSFERASE"/>
    <property type="match status" value="1"/>
</dbReference>
<gene>
    <name evidence="3" type="ORF">C1I91_15455</name>
</gene>
<accession>A0A3R5X2J8</accession>
<evidence type="ECO:0000313" key="3">
    <source>
        <dbReference type="EMBL" id="QAA32923.1"/>
    </source>
</evidence>
<evidence type="ECO:0000259" key="2">
    <source>
        <dbReference type="PROSITE" id="PS51186"/>
    </source>
</evidence>
<dbReference type="InterPro" id="IPR000182">
    <property type="entry name" value="GNAT_dom"/>
</dbReference>
<dbReference type="PANTHER" id="PTHR43415:SF3">
    <property type="entry name" value="GNAT-FAMILY ACETYLTRANSFERASE"/>
    <property type="match status" value="1"/>
</dbReference>
<name>A0A3R5X2J8_9CLOT</name>
<feature type="domain" description="PH" evidence="1">
    <location>
        <begin position="1"/>
        <end position="48"/>
    </location>
</feature>
<organism evidence="3 4">
    <name type="scientific">Clostridium manihotivorum</name>
    <dbReference type="NCBI Taxonomy" id="2320868"/>
    <lineage>
        <taxon>Bacteria</taxon>
        <taxon>Bacillati</taxon>
        <taxon>Bacillota</taxon>
        <taxon>Clostridia</taxon>
        <taxon>Eubacteriales</taxon>
        <taxon>Clostridiaceae</taxon>
        <taxon>Clostridium</taxon>
    </lineage>
</organism>
<dbReference type="KEGG" id="cmah:C1I91_15455"/>
<dbReference type="InterPro" id="IPR016181">
    <property type="entry name" value="Acyl_CoA_acyltransferase"/>
</dbReference>
<dbReference type="PROSITE" id="PS51186">
    <property type="entry name" value="GNAT"/>
    <property type="match status" value="1"/>
</dbReference>
<dbReference type="AlphaFoldDB" id="A0A3R5X2J8"/>
<dbReference type="SUPFAM" id="SSF55729">
    <property type="entry name" value="Acyl-CoA N-acyltransferases (Nat)"/>
    <property type="match status" value="1"/>
</dbReference>
<dbReference type="InterPro" id="IPR001849">
    <property type="entry name" value="PH_domain"/>
</dbReference>
<dbReference type="Pfam" id="PF00583">
    <property type="entry name" value="Acetyltransf_1"/>
    <property type="match status" value="1"/>
</dbReference>
<dbReference type="Gene3D" id="3.40.630.30">
    <property type="match status" value="1"/>
</dbReference>
<keyword evidence="3" id="KW-0808">Transferase</keyword>
<protein>
    <submittedName>
        <fullName evidence="3">GNAT family N-acetyltransferase</fullName>
    </submittedName>
</protein>
<keyword evidence="4" id="KW-1185">Reference proteome</keyword>
<proteinExistence type="predicted"/>
<dbReference type="EMBL" id="CP025746">
    <property type="protein sequence ID" value="QAA32923.1"/>
    <property type="molecule type" value="Genomic_DNA"/>
</dbReference>
<dbReference type="OrthoDB" id="423921at2"/>
<evidence type="ECO:0000259" key="1">
    <source>
        <dbReference type="PROSITE" id="PS50003"/>
    </source>
</evidence>